<proteinExistence type="predicted"/>
<evidence type="ECO:0000313" key="2">
    <source>
        <dbReference type="Proteomes" id="UP000030437"/>
    </source>
</evidence>
<evidence type="ECO:0000313" key="1">
    <source>
        <dbReference type="EMBL" id="KGR83850.1"/>
    </source>
</evidence>
<dbReference type="EMBL" id="JPVP01000057">
    <property type="protein sequence ID" value="KGR83850.1"/>
    <property type="molecule type" value="Genomic_DNA"/>
</dbReference>
<dbReference type="AlphaFoldDB" id="A0A0A3IK77"/>
<keyword evidence="2" id="KW-1185">Reference proteome</keyword>
<sequence>MSFSESLWLVGTDEDINGMDFRVSLGKISILARFLHVTKKSGLSQASWVVPRIQTSFVPFFMGSMMFFYV</sequence>
<accession>A0A0A3IK77</accession>
<comment type="caution">
    <text evidence="1">The sequence shown here is derived from an EMBL/GenBank/DDBJ whole genome shotgun (WGS) entry which is preliminary data.</text>
</comment>
<gene>
    <name evidence="1" type="ORF">CD32_14215</name>
</gene>
<protein>
    <submittedName>
        <fullName evidence="1">Uncharacterized protein</fullName>
    </submittedName>
</protein>
<organism evidence="1 2">
    <name type="scientific">Lysinibacillus odysseyi 34hs-1 = NBRC 100172</name>
    <dbReference type="NCBI Taxonomy" id="1220589"/>
    <lineage>
        <taxon>Bacteria</taxon>
        <taxon>Bacillati</taxon>
        <taxon>Bacillota</taxon>
        <taxon>Bacilli</taxon>
        <taxon>Bacillales</taxon>
        <taxon>Bacillaceae</taxon>
        <taxon>Lysinibacillus</taxon>
    </lineage>
</organism>
<reference evidence="1 2" key="1">
    <citation type="submission" date="2014-02" db="EMBL/GenBank/DDBJ databases">
        <title>Draft genome sequence of Lysinibacillus odysseyi NBRC 100172.</title>
        <authorList>
            <person name="Zhang F."/>
            <person name="Wang G."/>
            <person name="Zhang L."/>
        </authorList>
    </citation>
    <scope>NUCLEOTIDE SEQUENCE [LARGE SCALE GENOMIC DNA]</scope>
    <source>
        <strain evidence="1 2">NBRC 100172</strain>
    </source>
</reference>
<dbReference type="Proteomes" id="UP000030437">
    <property type="component" value="Unassembled WGS sequence"/>
</dbReference>
<name>A0A0A3IK77_9BACI</name>